<proteinExistence type="predicted"/>
<sequence length="1485" mass="153424">MRRVAAAVGAAALVAVGTALPAAADTKPVDPADPDTPVTVSTDPLPTVQIDGVVWDQVVVGNTVYAAGKFTTARPAGAAPGQNTVVRNNLLAFDIRTGELISSFAPSLDGQARGITRSPDGKRVYVTGDFNKVDGVYHVRVAAIDTATNKVVAGFKPTLASAGLTIAASNTTVYVGGNFKSVASTTGGTLVPRMYLAALDAQTGALTSFQADANAPVTSLAYSPATDKVFVGGRFTTIGGQSYYGLASVHPTTGDVIPLPANSTIRNAGTTSAILDLNVLGDKVYGTGYHYGDGGNVEGVFKLDAPTGAVEWVADCHGDGYSSFTANSVVYLVTHEHYCGNMGGFPQTDPWTIHYGTAFTDHATGVNTPDIYGYPHHAGEPAPSLLTWYPDLISGSYTGQGQAGWSVTGNDDYVVFGGEFPGVNNRGQQGLVRFATPDKAPNKMGPLTEDVEGNPWRASASSRVSGLARVTFPTTWDRDNETLTYKVYRGSTATTPIFTETITAKFWLPVTRSVNDPGRTPGSTQTYIVTATDPWGNVAQAPPVSVTISATGSLSDYSAAVYDDGATGYWRLGEASGSTVEDWAGTSDAIAQSGVTRGAAGAITGDADTASRFSGTSSGYASTQARIPGPQTFSIEAWFRTTTKNGGKIVGFGNNRTGNSTSYDRHVYMDTNGRLLFGVYPGSSQTLQSAKAYNDNEWHHVVATLGSGGMQLFVDGSRVGRRSDVTSAQSYSGYWRIGGDTPWTAQGYFNGQIDEVAVYPSALTPAQVDEHWVASGRTSAVPAAPADAYGAAVFGLSPDLYWRLGEATGTTAADSGPWGNTGSYKGTVTRSVASGVQVPAGNVGVSFSGAANALVSATGAVVNPTTYSQELWFRTTSTAGGKLIGFGDATSGLSSNYDRHVYMETDGTLTFGVWTGEASTITTPGSFNDGTWHHLVATQSSAGMRLYVDGVLQGTNPQTGAQAYTGYWRIGGDNTWGPQPWFAGAIDEVAVYPVALTAQQVAQHYTLGSGTVPNQAPTASFTSSVEDLTVHLTSTASDPDGTVASHLWTFDDGTTSTLANPTHEFATAGEHVVTLKVTDDDGASDTASATVTTTLPNQAPTAAFDATVDHLVVSVDAAGSSDPDGEVVSYRWTFDGEVSSQDGATATFTAATAGPHTVSLVVTDDDGATSAPVTTTVTTTAPPVNQAPTAAFDWEASDLTVSVDGSGSSDPDGTVASYRWTFDGAVAGGSGATASHTFTTEGEHTVTLVVTDDDGLASAPVSQTVTVTAPTGPQQLALDTFTRTTTSGWGSAETGGAWTLAGSASLFKATGSAGTVTVNPGSTPKARLDGAAGGDVDVTAKVALDKLSSTGTVTAWVSARMGTGWTSEYALNTRFSQTGVLTVQLLRRLSTGETVLASSTVSGVTYAPGTQLKIRLQADGSGTTALRGRVWTSATEPTTWQVTANDSTAELQDAGGVGIGQYAAASTPNGPITYTWDDVSSLELD</sequence>
<evidence type="ECO:0000256" key="4">
    <source>
        <dbReference type="SAM" id="SignalP"/>
    </source>
</evidence>
<dbReference type="Gene3D" id="2.60.120.200">
    <property type="match status" value="2"/>
</dbReference>
<dbReference type="SUPFAM" id="SSF50998">
    <property type="entry name" value="Quinoprotein alcohol dehydrogenase-like"/>
    <property type="match status" value="1"/>
</dbReference>
<dbReference type="SMART" id="SM00282">
    <property type="entry name" value="LamG"/>
    <property type="match status" value="2"/>
</dbReference>
<evidence type="ECO:0000256" key="2">
    <source>
        <dbReference type="ARBA" id="ARBA00023157"/>
    </source>
</evidence>
<dbReference type="EMBL" id="BJLP01000025">
    <property type="protein sequence ID" value="GEA81243.1"/>
    <property type="molecule type" value="Genomic_DNA"/>
</dbReference>
<dbReference type="InterPro" id="IPR006558">
    <property type="entry name" value="LamG-like"/>
</dbReference>
<dbReference type="InterPro" id="IPR022409">
    <property type="entry name" value="PKD/Chitinase_dom"/>
</dbReference>
<dbReference type="InterPro" id="IPR013320">
    <property type="entry name" value="ConA-like_dom_sf"/>
</dbReference>
<dbReference type="SUPFAM" id="SSF49899">
    <property type="entry name" value="Concanavalin A-like lectins/glucanases"/>
    <property type="match status" value="2"/>
</dbReference>
<dbReference type="PANTHER" id="PTHR42535">
    <property type="entry name" value="OOKINETE PROTEIN, PUTATIVE-RELATED"/>
    <property type="match status" value="1"/>
</dbReference>
<dbReference type="Gene3D" id="2.60.40.10">
    <property type="entry name" value="Immunoglobulins"/>
    <property type="match status" value="3"/>
</dbReference>
<evidence type="ECO:0000313" key="7">
    <source>
        <dbReference type="Proteomes" id="UP000315842"/>
    </source>
</evidence>
<keyword evidence="1 4" id="KW-0732">Signal</keyword>
<feature type="chain" id="PRO_5021279091" evidence="4">
    <location>
        <begin position="25"/>
        <end position="1485"/>
    </location>
</feature>
<evidence type="ECO:0000259" key="5">
    <source>
        <dbReference type="PROSITE" id="PS50093"/>
    </source>
</evidence>
<keyword evidence="2" id="KW-1015">Disulfide bond</keyword>
<evidence type="ECO:0000256" key="3">
    <source>
        <dbReference type="SAM" id="MobiDB-lite"/>
    </source>
</evidence>
<dbReference type="InterPro" id="IPR013783">
    <property type="entry name" value="Ig-like_fold"/>
</dbReference>
<dbReference type="CDD" id="cd00110">
    <property type="entry name" value="LamG"/>
    <property type="match status" value="2"/>
</dbReference>
<feature type="domain" description="PKD" evidence="5">
    <location>
        <begin position="1196"/>
        <end position="1272"/>
    </location>
</feature>
<evidence type="ECO:0000313" key="6">
    <source>
        <dbReference type="EMBL" id="GEA81243.1"/>
    </source>
</evidence>
<dbReference type="InterPro" id="IPR000601">
    <property type="entry name" value="PKD_dom"/>
</dbReference>
<feature type="signal peptide" evidence="4">
    <location>
        <begin position="1"/>
        <end position="24"/>
    </location>
</feature>
<organism evidence="6 7">
    <name type="scientific">Cellulomonas uda</name>
    <dbReference type="NCBI Taxonomy" id="1714"/>
    <lineage>
        <taxon>Bacteria</taxon>
        <taxon>Bacillati</taxon>
        <taxon>Actinomycetota</taxon>
        <taxon>Actinomycetes</taxon>
        <taxon>Micrococcales</taxon>
        <taxon>Cellulomonadaceae</taxon>
        <taxon>Cellulomonas</taxon>
    </lineage>
</organism>
<feature type="domain" description="PKD" evidence="5">
    <location>
        <begin position="1096"/>
        <end position="1184"/>
    </location>
</feature>
<reference evidence="6 7" key="1">
    <citation type="submission" date="2019-06" db="EMBL/GenBank/DDBJ databases">
        <title>Whole genome shotgun sequence of Cellulomonas uda NBRC 3747.</title>
        <authorList>
            <person name="Hosoyama A."/>
            <person name="Uohara A."/>
            <person name="Ohji S."/>
            <person name="Ichikawa N."/>
        </authorList>
    </citation>
    <scope>NUCLEOTIDE SEQUENCE [LARGE SCALE GENOMIC DNA]</scope>
    <source>
        <strain evidence="6 7">NBRC 3747</strain>
    </source>
</reference>
<dbReference type="GO" id="GO:0005975">
    <property type="term" value="P:carbohydrate metabolic process"/>
    <property type="evidence" value="ECO:0007669"/>
    <property type="project" value="UniProtKB-ARBA"/>
</dbReference>
<dbReference type="Pfam" id="PF18911">
    <property type="entry name" value="PKD_4"/>
    <property type="match status" value="3"/>
</dbReference>
<dbReference type="PANTHER" id="PTHR42535:SF2">
    <property type="entry name" value="CHROMOSOME UNDETERMINED SCAFFOLD_146, WHOLE GENOME SHOTGUN SEQUENCE"/>
    <property type="match status" value="1"/>
</dbReference>
<evidence type="ECO:0000256" key="1">
    <source>
        <dbReference type="ARBA" id="ARBA00022729"/>
    </source>
</evidence>
<keyword evidence="7" id="KW-1185">Reference proteome</keyword>
<dbReference type="SMART" id="SM00560">
    <property type="entry name" value="LamGL"/>
    <property type="match status" value="2"/>
</dbReference>
<dbReference type="CDD" id="cd00146">
    <property type="entry name" value="PKD"/>
    <property type="match status" value="3"/>
</dbReference>
<dbReference type="Proteomes" id="UP000315842">
    <property type="component" value="Unassembled WGS sequence"/>
</dbReference>
<dbReference type="Pfam" id="PF13385">
    <property type="entry name" value="Laminin_G_3"/>
    <property type="match status" value="2"/>
</dbReference>
<feature type="domain" description="PKD" evidence="5">
    <location>
        <begin position="1013"/>
        <end position="1092"/>
    </location>
</feature>
<comment type="caution">
    <text evidence="6">The sequence shown here is derived from an EMBL/GenBank/DDBJ whole genome shotgun (WGS) entry which is preliminary data.</text>
</comment>
<dbReference type="InterPro" id="IPR035986">
    <property type="entry name" value="PKD_dom_sf"/>
</dbReference>
<dbReference type="SMART" id="SM00089">
    <property type="entry name" value="PKD"/>
    <property type="match status" value="3"/>
</dbReference>
<dbReference type="SUPFAM" id="SSF49299">
    <property type="entry name" value="PKD domain"/>
    <property type="match status" value="3"/>
</dbReference>
<dbReference type="InterPro" id="IPR011047">
    <property type="entry name" value="Quinoprotein_ADH-like_sf"/>
</dbReference>
<name>A0A4Y3KB51_CELUD</name>
<dbReference type="PROSITE" id="PS50093">
    <property type="entry name" value="PKD"/>
    <property type="match status" value="3"/>
</dbReference>
<feature type="region of interest" description="Disordered" evidence="3">
    <location>
        <begin position="437"/>
        <end position="458"/>
    </location>
</feature>
<dbReference type="InterPro" id="IPR001791">
    <property type="entry name" value="Laminin_G"/>
</dbReference>
<gene>
    <name evidence="6" type="ORF">CUD01_16870</name>
</gene>
<protein>
    <submittedName>
        <fullName evidence="6">PDK repeat-containing protein</fullName>
    </submittedName>
</protein>
<accession>A0A4Y3KB51</accession>